<name>A0A8S0WI10_CYCAE</name>
<organism evidence="9 10">
    <name type="scientific">Cyclocybe aegerita</name>
    <name type="common">Black poplar mushroom</name>
    <name type="synonym">Agrocybe aegerita</name>
    <dbReference type="NCBI Taxonomy" id="1973307"/>
    <lineage>
        <taxon>Eukaryota</taxon>
        <taxon>Fungi</taxon>
        <taxon>Dikarya</taxon>
        <taxon>Basidiomycota</taxon>
        <taxon>Agaricomycotina</taxon>
        <taxon>Agaricomycetes</taxon>
        <taxon>Agaricomycetidae</taxon>
        <taxon>Agaricales</taxon>
        <taxon>Agaricineae</taxon>
        <taxon>Bolbitiaceae</taxon>
        <taxon>Cyclocybe</taxon>
    </lineage>
</organism>
<sequence>MSTPSVALPAPGALGSRTSFSAQRDSKSEEYDLSVLPVLESEYPEPMATGTSKVDSRYDLHALPTYLSERSRHPSALIRKDSDISMTRDVFRREVLNAPITLPQTPGEESSIAEPTLSEPISSSSSARLLTPQQKRSGAIHFLTVCWCLYIVGWNDGSTGALLPRIREQYNIGYSLASLIFVGNCSGYLCGAALNVWFNDRIGFGKIITLGAACQSCAYIIIITAPPFPVIVCAYVIVGFGLSLQTAQANGLVGSVQENMSTKLCMMHGSYGLGAFTSPFAATYFATFASRRWAFHFTILLSFTLLNIAILSYVFRFRRQEEILLEAGQENTNSESAMQQGPSGSKYREIVRARGFPLCAMFALIYVGVEGTLGGWIVTFIIRERNGGASAGYISSGFFGGLTLGRVGLIWLNKLVGEHRVIFLYATIAIGLELTVWFVPSIIGNAVAISLIGLVLGPTFPLLVQHMSHLLPRWLLTGCVGLVTGIGITGSAALSFITGLLASKYGIGSLQPLMVSMMSCMLVVWALVPSAQRRVD</sequence>
<dbReference type="GO" id="GO:0022857">
    <property type="term" value="F:transmembrane transporter activity"/>
    <property type="evidence" value="ECO:0007669"/>
    <property type="project" value="InterPro"/>
</dbReference>
<evidence type="ECO:0000256" key="6">
    <source>
        <dbReference type="ARBA" id="ARBA00023136"/>
    </source>
</evidence>
<evidence type="ECO:0000256" key="4">
    <source>
        <dbReference type="ARBA" id="ARBA00022692"/>
    </source>
</evidence>
<dbReference type="PANTHER" id="PTHR23514:SF3">
    <property type="entry name" value="BYPASS OF STOP CODON PROTEIN 6"/>
    <property type="match status" value="1"/>
</dbReference>
<feature type="transmembrane region" description="Helical" evidence="8">
    <location>
        <begin position="228"/>
        <end position="247"/>
    </location>
</feature>
<dbReference type="EMBL" id="CACVBS010000083">
    <property type="protein sequence ID" value="CAA7269980.1"/>
    <property type="molecule type" value="Genomic_DNA"/>
</dbReference>
<feature type="region of interest" description="Disordered" evidence="7">
    <location>
        <begin position="1"/>
        <end position="30"/>
    </location>
</feature>
<dbReference type="InterPro" id="IPR051788">
    <property type="entry name" value="MFS_Transporter"/>
</dbReference>
<evidence type="ECO:0000256" key="3">
    <source>
        <dbReference type="ARBA" id="ARBA00022448"/>
    </source>
</evidence>
<evidence type="ECO:0000256" key="1">
    <source>
        <dbReference type="ARBA" id="ARBA00004127"/>
    </source>
</evidence>
<dbReference type="SUPFAM" id="SSF103473">
    <property type="entry name" value="MFS general substrate transporter"/>
    <property type="match status" value="1"/>
</dbReference>
<feature type="transmembrane region" description="Helical" evidence="8">
    <location>
        <begin position="446"/>
        <end position="463"/>
    </location>
</feature>
<dbReference type="GO" id="GO:0016020">
    <property type="term" value="C:membrane"/>
    <property type="evidence" value="ECO:0007669"/>
    <property type="project" value="TreeGrafter"/>
</dbReference>
<dbReference type="InterPro" id="IPR011701">
    <property type="entry name" value="MFS"/>
</dbReference>
<dbReference type="InterPro" id="IPR036259">
    <property type="entry name" value="MFS_trans_sf"/>
</dbReference>
<evidence type="ECO:0000313" key="10">
    <source>
        <dbReference type="Proteomes" id="UP000467700"/>
    </source>
</evidence>
<evidence type="ECO:0008006" key="11">
    <source>
        <dbReference type="Google" id="ProtNLM"/>
    </source>
</evidence>
<accession>A0A8S0WI10</accession>
<evidence type="ECO:0000313" key="9">
    <source>
        <dbReference type="EMBL" id="CAA7269980.1"/>
    </source>
</evidence>
<comment type="subcellular location">
    <subcellularLocation>
        <location evidence="1">Endomembrane system</location>
        <topology evidence="1">Multi-pass membrane protein</topology>
    </subcellularLocation>
</comment>
<feature type="transmembrane region" description="Helical" evidence="8">
    <location>
        <begin position="138"/>
        <end position="154"/>
    </location>
</feature>
<dbReference type="PANTHER" id="PTHR23514">
    <property type="entry name" value="BYPASS OF STOP CODON PROTEIN 6"/>
    <property type="match status" value="1"/>
</dbReference>
<reference evidence="9 10" key="1">
    <citation type="submission" date="2020-01" db="EMBL/GenBank/DDBJ databases">
        <authorList>
            <person name="Gupta K D."/>
        </authorList>
    </citation>
    <scope>NUCLEOTIDE SEQUENCE [LARGE SCALE GENOMIC DNA]</scope>
</reference>
<feature type="transmembrane region" description="Helical" evidence="8">
    <location>
        <begin position="509"/>
        <end position="528"/>
    </location>
</feature>
<dbReference type="FunFam" id="1.20.1250.20:FF:000286">
    <property type="entry name" value="MFS efflux transporter"/>
    <property type="match status" value="1"/>
</dbReference>
<feature type="transmembrane region" description="Helical" evidence="8">
    <location>
        <begin position="421"/>
        <end position="440"/>
    </location>
</feature>
<evidence type="ECO:0000256" key="7">
    <source>
        <dbReference type="SAM" id="MobiDB-lite"/>
    </source>
</evidence>
<gene>
    <name evidence="9" type="ORF">AAE3_LOCUS12197</name>
</gene>
<feature type="transmembrane region" description="Helical" evidence="8">
    <location>
        <begin position="356"/>
        <end position="382"/>
    </location>
</feature>
<keyword evidence="10" id="KW-1185">Reference proteome</keyword>
<feature type="transmembrane region" description="Helical" evidence="8">
    <location>
        <begin position="174"/>
        <end position="197"/>
    </location>
</feature>
<evidence type="ECO:0000256" key="2">
    <source>
        <dbReference type="ARBA" id="ARBA00008335"/>
    </source>
</evidence>
<keyword evidence="3" id="KW-0813">Transport</keyword>
<protein>
    <recommendedName>
        <fullName evidence="11">Major facilitator superfamily (MFS) profile domain-containing protein</fullName>
    </recommendedName>
</protein>
<feature type="transmembrane region" description="Helical" evidence="8">
    <location>
        <begin position="388"/>
        <end position="409"/>
    </location>
</feature>
<feature type="transmembrane region" description="Helical" evidence="8">
    <location>
        <begin position="268"/>
        <end position="287"/>
    </location>
</feature>
<dbReference type="Pfam" id="PF07690">
    <property type="entry name" value="MFS_1"/>
    <property type="match status" value="1"/>
</dbReference>
<feature type="transmembrane region" description="Helical" evidence="8">
    <location>
        <begin position="293"/>
        <end position="315"/>
    </location>
</feature>
<evidence type="ECO:0000256" key="8">
    <source>
        <dbReference type="SAM" id="Phobius"/>
    </source>
</evidence>
<proteinExistence type="inferred from homology"/>
<feature type="region of interest" description="Disordered" evidence="7">
    <location>
        <begin position="101"/>
        <end position="125"/>
    </location>
</feature>
<dbReference type="Gene3D" id="1.20.1250.20">
    <property type="entry name" value="MFS general substrate transporter like domains"/>
    <property type="match status" value="2"/>
</dbReference>
<evidence type="ECO:0000256" key="5">
    <source>
        <dbReference type="ARBA" id="ARBA00022989"/>
    </source>
</evidence>
<keyword evidence="6 8" id="KW-0472">Membrane</keyword>
<dbReference type="AlphaFoldDB" id="A0A8S0WI10"/>
<dbReference type="GO" id="GO:0012505">
    <property type="term" value="C:endomembrane system"/>
    <property type="evidence" value="ECO:0007669"/>
    <property type="project" value="UniProtKB-SubCell"/>
</dbReference>
<dbReference type="Proteomes" id="UP000467700">
    <property type="component" value="Unassembled WGS sequence"/>
</dbReference>
<comment type="caution">
    <text evidence="9">The sequence shown here is derived from an EMBL/GenBank/DDBJ whole genome shotgun (WGS) entry which is preliminary data.</text>
</comment>
<keyword evidence="4 8" id="KW-0812">Transmembrane</keyword>
<feature type="transmembrane region" description="Helical" evidence="8">
    <location>
        <begin position="475"/>
        <end position="497"/>
    </location>
</feature>
<keyword evidence="5 8" id="KW-1133">Transmembrane helix</keyword>
<dbReference type="OrthoDB" id="413079at2759"/>
<comment type="similarity">
    <text evidence="2">Belongs to the major facilitator superfamily.</text>
</comment>